<dbReference type="Proteomes" id="UP000440096">
    <property type="component" value="Unassembled WGS sequence"/>
</dbReference>
<dbReference type="RefSeq" id="WP_154761354.1">
    <property type="nucleotide sequence ID" value="NZ_WMBA01000097.1"/>
</dbReference>
<feature type="compositionally biased region" description="Low complexity" evidence="1">
    <location>
        <begin position="1039"/>
        <end position="1054"/>
    </location>
</feature>
<feature type="region of interest" description="Disordered" evidence="1">
    <location>
        <begin position="445"/>
        <end position="466"/>
    </location>
</feature>
<protein>
    <submittedName>
        <fullName evidence="2">Uncharacterized protein</fullName>
    </submittedName>
</protein>
<feature type="compositionally biased region" description="Basic and acidic residues" evidence="1">
    <location>
        <begin position="447"/>
        <end position="466"/>
    </location>
</feature>
<organism evidence="2 3">
    <name type="scientific">Amycolatopsis pithecellobii</name>
    <dbReference type="NCBI Taxonomy" id="664692"/>
    <lineage>
        <taxon>Bacteria</taxon>
        <taxon>Bacillati</taxon>
        <taxon>Actinomycetota</taxon>
        <taxon>Actinomycetes</taxon>
        <taxon>Pseudonocardiales</taxon>
        <taxon>Pseudonocardiaceae</taxon>
        <taxon>Amycolatopsis</taxon>
    </lineage>
</organism>
<feature type="region of interest" description="Disordered" evidence="1">
    <location>
        <begin position="498"/>
        <end position="670"/>
    </location>
</feature>
<proteinExistence type="predicted"/>
<feature type="region of interest" description="Disordered" evidence="1">
    <location>
        <begin position="721"/>
        <end position="841"/>
    </location>
</feature>
<feature type="non-terminal residue" evidence="2">
    <location>
        <position position="1069"/>
    </location>
</feature>
<sequence>MVATRHTRSSPPALRVGDWNSAGNGENHAIESLLQHAAALGLRAPELTVVLGERAASLAETAASDMLWARAESLVVSGRVRLGLRADSVGRGVAALRAAEDLGDTVLAAGLRTDLALCARSAGVPLIGLAALRPVLGASEFSGAGKASALCQLVGSLSQFGRKPELDRALVEADRLCGTDDNLDGDERLLGRALVRVAMSAHRRRHADVVGAADAARTGLGLLDQLDDPSCDGGVVRSRLILHLVCSLLDRGDTENAAEIAESELAESTRAAAVAPFGWLRMAVATRILLPAGSVEAASVVLRDAVYSTERHGLYALTSRLWAELAHVEERLGRSRDAIECLRQSRAADHVYARSRRQAMGLLAGAFGNGGQATLDLDELLGAVAESSAEVPQAAPVRVVNPAGVSAGRNGGTVSPDALGADQSGRGTPEPEVAERTVIIPRIVDPGGDRRSVTTSRREVSANGTRRAEETVVLPVAGKRTETAKPRVKLAPVRLEPPVVPDLPLAPPPADEPAPRVAQAAERKPELVVSAGNPEDDQIRPKTRHTAEHGSVAARSVLDRLGISAGSGGGRRRATDDHDQSRQNADSATAAEPRDSSDSARAVARANAAPSGTRGESAQAAMPMDVARPAAHGETPRPVTHGEPPQVDAVRTAEQSEVARAHQPGKPWVDDPVKAARATEQVRRGADSAAGAHRVAAGAEPATAARADFAWSQGLGDASQAEAVANAQSPGVAGSAKQADTARHAAPAGSARVGGHTEAAHAVPHAESPQAAAHAGAAGHEKTFQDESSTSEPAAAACAAESAESARSNKSAASDREPMRSEGTRDTAKVLQGTESGQSIEASWSRELMEALLNSDMAESTWAAKRGRGQRDEADGRPAESQPGHAAAEHARDVAAERSASGVSGRADLAEAGQTDDAPTYSGRKRTAPAHAGDAGAAAAHSRVANGTAPNNAATHRGGTGAAVGYNAMPSGAAAEDVVAARDGRAGTRAVNGVAARGDGAAHGGEASAVAGADGAAAHHARSGPTAGNGLAAHESRAAHGGVTGAAAAGGVAAHRGESGTTVRGGAAD</sequence>
<feature type="compositionally biased region" description="Basic and acidic residues" evidence="1">
    <location>
        <begin position="869"/>
        <end position="878"/>
    </location>
</feature>
<feature type="region of interest" description="Disordered" evidence="1">
    <location>
        <begin position="997"/>
        <end position="1069"/>
    </location>
</feature>
<feature type="region of interest" description="Disordered" evidence="1">
    <location>
        <begin position="407"/>
        <end position="432"/>
    </location>
</feature>
<feature type="compositionally biased region" description="Low complexity" evidence="1">
    <location>
        <begin position="787"/>
        <end position="812"/>
    </location>
</feature>
<accession>A0A6N7ZBZ4</accession>
<evidence type="ECO:0000313" key="2">
    <source>
        <dbReference type="EMBL" id="MTD59311.1"/>
    </source>
</evidence>
<dbReference type="OrthoDB" id="5165923at2"/>
<feature type="compositionally biased region" description="Low complexity" evidence="1">
    <location>
        <begin position="1004"/>
        <end position="1018"/>
    </location>
</feature>
<dbReference type="AlphaFoldDB" id="A0A6N7ZBZ4"/>
<feature type="compositionally biased region" description="Basic and acidic residues" evidence="1">
    <location>
        <begin position="813"/>
        <end position="828"/>
    </location>
</feature>
<feature type="compositionally biased region" description="Low complexity" evidence="1">
    <location>
        <begin position="599"/>
        <end position="609"/>
    </location>
</feature>
<feature type="compositionally biased region" description="Basic and acidic residues" evidence="1">
    <location>
        <begin position="887"/>
        <end position="896"/>
    </location>
</feature>
<gene>
    <name evidence="2" type="ORF">GKO32_35805</name>
</gene>
<feature type="compositionally biased region" description="Basic and acidic residues" evidence="1">
    <location>
        <begin position="537"/>
        <end position="548"/>
    </location>
</feature>
<comment type="caution">
    <text evidence="2">The sequence shown here is derived from an EMBL/GenBank/DDBJ whole genome shotgun (WGS) entry which is preliminary data.</text>
</comment>
<reference evidence="2 3" key="1">
    <citation type="submission" date="2019-11" db="EMBL/GenBank/DDBJ databases">
        <title>Draft genome of Amycolatopsis RM579.</title>
        <authorList>
            <person name="Duangmal K."/>
            <person name="Mingma R."/>
        </authorList>
    </citation>
    <scope>NUCLEOTIDE SEQUENCE [LARGE SCALE GENOMIC DNA]</scope>
    <source>
        <strain evidence="2 3">RM579</strain>
    </source>
</reference>
<feature type="region of interest" description="Disordered" evidence="1">
    <location>
        <begin position="1"/>
        <end position="20"/>
    </location>
</feature>
<evidence type="ECO:0000256" key="1">
    <source>
        <dbReference type="SAM" id="MobiDB-lite"/>
    </source>
</evidence>
<name>A0A6N7ZBZ4_9PSEU</name>
<feature type="compositionally biased region" description="Pro residues" evidence="1">
    <location>
        <begin position="498"/>
        <end position="512"/>
    </location>
</feature>
<feature type="region of interest" description="Disordered" evidence="1">
    <location>
        <begin position="862"/>
        <end position="956"/>
    </location>
</feature>
<keyword evidence="3" id="KW-1185">Reference proteome</keyword>
<evidence type="ECO:0000313" key="3">
    <source>
        <dbReference type="Proteomes" id="UP000440096"/>
    </source>
</evidence>
<feature type="compositionally biased region" description="Low complexity" evidence="1">
    <location>
        <begin position="929"/>
        <end position="941"/>
    </location>
</feature>
<dbReference type="EMBL" id="WMBA01000097">
    <property type="protein sequence ID" value="MTD59311.1"/>
    <property type="molecule type" value="Genomic_DNA"/>
</dbReference>